<accession>A0ABS6ANA2</accession>
<sequence length="74" mass="7951">MMTFTPHGKHLIAGAWVGGGAVFRSEPAHGPVHEFSVGTVDLVNRACEAAEDAFWSYGYLSREARAAFLEAIAD</sequence>
<keyword evidence="1" id="KW-0560">Oxidoreductase</keyword>
<keyword evidence="3" id="KW-1185">Reference proteome</keyword>
<name>A0ABS6ANA2_9RHOB</name>
<reference evidence="2" key="1">
    <citation type="submission" date="2021-06" db="EMBL/GenBank/DDBJ databases">
        <title>Paracoccus bacterium XHP0099 sp. nov., isolated from the surface waters of the Yellow Sea.</title>
        <authorList>
            <person name="Xue H."/>
            <person name="Zhang D."/>
        </authorList>
    </citation>
    <scope>NUCLEOTIDE SEQUENCE</scope>
    <source>
        <strain evidence="2">XHP0099</strain>
    </source>
</reference>
<comment type="caution">
    <text evidence="2">The sequence shown here is derived from an EMBL/GenBank/DDBJ whole genome shotgun (WGS) entry which is preliminary data.</text>
</comment>
<protein>
    <submittedName>
        <fullName evidence="2">Aldehyde dehydrogenase (NADP(+))</fullName>
    </submittedName>
</protein>
<dbReference type="Proteomes" id="UP001166191">
    <property type="component" value="Unassembled WGS sequence"/>
</dbReference>
<gene>
    <name evidence="2" type="ORF">KNW02_13430</name>
</gene>
<dbReference type="Gene3D" id="3.40.605.10">
    <property type="entry name" value="Aldehyde Dehydrogenase, Chain A, domain 1"/>
    <property type="match status" value="1"/>
</dbReference>
<feature type="non-terminal residue" evidence="2">
    <location>
        <position position="74"/>
    </location>
</feature>
<evidence type="ECO:0000313" key="2">
    <source>
        <dbReference type="EMBL" id="MBU3031119.1"/>
    </source>
</evidence>
<evidence type="ECO:0000313" key="3">
    <source>
        <dbReference type="Proteomes" id="UP001166191"/>
    </source>
</evidence>
<dbReference type="InterPro" id="IPR016161">
    <property type="entry name" value="Ald_DH/histidinol_DH"/>
</dbReference>
<evidence type="ECO:0000256" key="1">
    <source>
        <dbReference type="ARBA" id="ARBA00023002"/>
    </source>
</evidence>
<dbReference type="InterPro" id="IPR016162">
    <property type="entry name" value="Ald_DH_N"/>
</dbReference>
<dbReference type="EMBL" id="JAHKNG010000024">
    <property type="protein sequence ID" value="MBU3031119.1"/>
    <property type="molecule type" value="Genomic_DNA"/>
</dbReference>
<proteinExistence type="predicted"/>
<dbReference type="SUPFAM" id="SSF53720">
    <property type="entry name" value="ALDH-like"/>
    <property type="match status" value="1"/>
</dbReference>
<organism evidence="2 3">
    <name type="scientific">Paracoccus marinaquae</name>
    <dbReference type="NCBI Taxonomy" id="2841926"/>
    <lineage>
        <taxon>Bacteria</taxon>
        <taxon>Pseudomonadati</taxon>
        <taxon>Pseudomonadota</taxon>
        <taxon>Alphaproteobacteria</taxon>
        <taxon>Rhodobacterales</taxon>
        <taxon>Paracoccaceae</taxon>
        <taxon>Paracoccus</taxon>
    </lineage>
</organism>